<evidence type="ECO:0000313" key="3">
    <source>
        <dbReference type="Proteomes" id="UP000198287"/>
    </source>
</evidence>
<dbReference type="EMBL" id="LNIX01000001">
    <property type="protein sequence ID" value="OXA64665.1"/>
    <property type="molecule type" value="Genomic_DNA"/>
</dbReference>
<gene>
    <name evidence="2" type="ORF">Fcan01_01748</name>
</gene>
<accession>A0A226F4E7</accession>
<dbReference type="AlphaFoldDB" id="A0A226F4E7"/>
<sequence>MPISSERRSGFGLSKWERNYLKCRYKAHRNKIGVAKAAVDSKAPPVRPHVQFKEKKALMEQRRQIIVMQENFRVLNRTAEIMNCSDPVYSNSLVSSKSTKNKELTSVTKKNIHVIFQWFIHKFGKYVPWWAHINY</sequence>
<keyword evidence="3" id="KW-1185">Reference proteome</keyword>
<comment type="caution">
    <text evidence="2">The sequence shown here is derived from an EMBL/GenBank/DDBJ whole genome shotgun (WGS) entry which is preliminary data.</text>
</comment>
<dbReference type="Pfam" id="PF13879">
    <property type="entry name" value="Hmw_CFAP97"/>
    <property type="match status" value="1"/>
</dbReference>
<organism evidence="2 3">
    <name type="scientific">Folsomia candida</name>
    <name type="common">Springtail</name>
    <dbReference type="NCBI Taxonomy" id="158441"/>
    <lineage>
        <taxon>Eukaryota</taxon>
        <taxon>Metazoa</taxon>
        <taxon>Ecdysozoa</taxon>
        <taxon>Arthropoda</taxon>
        <taxon>Hexapoda</taxon>
        <taxon>Collembola</taxon>
        <taxon>Entomobryomorpha</taxon>
        <taxon>Isotomoidea</taxon>
        <taxon>Isotomidae</taxon>
        <taxon>Proisotominae</taxon>
        <taxon>Folsomia</taxon>
    </lineage>
</organism>
<proteinExistence type="inferred from homology"/>
<dbReference type="InterPro" id="IPR029488">
    <property type="entry name" value="Hmw/CFAP97"/>
</dbReference>
<dbReference type="Proteomes" id="UP000198287">
    <property type="component" value="Unassembled WGS sequence"/>
</dbReference>
<reference evidence="2 3" key="1">
    <citation type="submission" date="2015-12" db="EMBL/GenBank/DDBJ databases">
        <title>The genome of Folsomia candida.</title>
        <authorList>
            <person name="Faddeeva A."/>
            <person name="Derks M.F."/>
            <person name="Anvar Y."/>
            <person name="Smit S."/>
            <person name="Van Straalen N."/>
            <person name="Roelofs D."/>
        </authorList>
    </citation>
    <scope>NUCLEOTIDE SEQUENCE [LARGE SCALE GENOMIC DNA]</scope>
    <source>
        <strain evidence="2 3">VU population</strain>
        <tissue evidence="2">Whole body</tissue>
    </source>
</reference>
<evidence type="ECO:0000256" key="1">
    <source>
        <dbReference type="ARBA" id="ARBA00008315"/>
    </source>
</evidence>
<comment type="similarity">
    <text evidence="1">Belongs to the CFAP97 family.</text>
</comment>
<protein>
    <submittedName>
        <fullName evidence="2">Uncharacterized protein</fullName>
    </submittedName>
</protein>
<name>A0A226F4E7_FOLCA</name>
<evidence type="ECO:0000313" key="2">
    <source>
        <dbReference type="EMBL" id="OXA64665.1"/>
    </source>
</evidence>